<feature type="compositionally biased region" description="Low complexity" evidence="1">
    <location>
        <begin position="449"/>
        <end position="469"/>
    </location>
</feature>
<evidence type="ECO:0000313" key="2">
    <source>
        <dbReference type="EMBL" id="KUJ19396.1"/>
    </source>
</evidence>
<feature type="region of interest" description="Disordered" evidence="1">
    <location>
        <begin position="772"/>
        <end position="797"/>
    </location>
</feature>
<dbReference type="KEGG" id="psco:LY89DRAFT_489628"/>
<dbReference type="OrthoDB" id="3564766at2759"/>
<keyword evidence="3" id="KW-1185">Reference proteome</keyword>
<gene>
    <name evidence="2" type="ORF">LY89DRAFT_489628</name>
</gene>
<feature type="region of interest" description="Disordered" evidence="1">
    <location>
        <begin position="446"/>
        <end position="511"/>
    </location>
</feature>
<evidence type="ECO:0000256" key="1">
    <source>
        <dbReference type="SAM" id="MobiDB-lite"/>
    </source>
</evidence>
<dbReference type="PANTHER" id="PTHR38166">
    <property type="entry name" value="C2H2-TYPE DOMAIN-CONTAINING PROTEIN-RELATED"/>
    <property type="match status" value="1"/>
</dbReference>
<dbReference type="GeneID" id="28817612"/>
<dbReference type="RefSeq" id="XP_018073751.1">
    <property type="nucleotide sequence ID" value="XM_018207886.1"/>
</dbReference>
<protein>
    <recommendedName>
        <fullName evidence="4">C2H2-type domain-containing protein</fullName>
    </recommendedName>
</protein>
<organism evidence="2 3">
    <name type="scientific">Mollisia scopiformis</name>
    <name type="common">Conifer needle endophyte fungus</name>
    <name type="synonym">Phialocephala scopiformis</name>
    <dbReference type="NCBI Taxonomy" id="149040"/>
    <lineage>
        <taxon>Eukaryota</taxon>
        <taxon>Fungi</taxon>
        <taxon>Dikarya</taxon>
        <taxon>Ascomycota</taxon>
        <taxon>Pezizomycotina</taxon>
        <taxon>Leotiomycetes</taxon>
        <taxon>Helotiales</taxon>
        <taxon>Mollisiaceae</taxon>
        <taxon>Mollisia</taxon>
    </lineage>
</organism>
<dbReference type="AlphaFoldDB" id="A0A194XGX7"/>
<accession>A0A194XGX7</accession>
<evidence type="ECO:0008006" key="4">
    <source>
        <dbReference type="Google" id="ProtNLM"/>
    </source>
</evidence>
<dbReference type="Proteomes" id="UP000070700">
    <property type="component" value="Unassembled WGS sequence"/>
</dbReference>
<feature type="compositionally biased region" description="Basic and acidic residues" evidence="1">
    <location>
        <begin position="486"/>
        <end position="499"/>
    </location>
</feature>
<dbReference type="PANTHER" id="PTHR38166:SF1">
    <property type="entry name" value="C2H2-TYPE DOMAIN-CONTAINING PROTEIN"/>
    <property type="match status" value="1"/>
</dbReference>
<dbReference type="InParanoid" id="A0A194XGX7"/>
<feature type="region of interest" description="Disordered" evidence="1">
    <location>
        <begin position="358"/>
        <end position="400"/>
    </location>
</feature>
<evidence type="ECO:0000313" key="3">
    <source>
        <dbReference type="Proteomes" id="UP000070700"/>
    </source>
</evidence>
<feature type="compositionally biased region" description="Acidic residues" evidence="1">
    <location>
        <begin position="384"/>
        <end position="395"/>
    </location>
</feature>
<sequence length="874" mass="98363">MAYYSSEPWVDPEYDKSFLSEKIGPTSNTTHPTIRRKGLKTFPSSKFIVPENPMGNGQDFPDFHNTWESPYAPGYNKPLEKPKFDKDATIQSATSSGISVPCGFAFLGCEYKSSNSRGDWTSHTLSHLKDVPPLHVSICHVPQCPFVGQANEHPKNVWSDRLDHCWSHFIAGHPLEEFLQKNRLLYSQGTLRAYRYGSSTENGNVFRKLATLREGVVCEDTKKKRMLYPKIEPQVEDIREKSLVRHGHSQLVKAPPKRALSPRKSLPYDYGKDMKYEVPWSTRQSVPSESLFSTTESYRSVNGKSVATSEFFLDSASIPDSVSEILSVANLTLEEPHETTQTISADHDVIMESQGECLTPEESDKAAPISSPASARTSIMESTCSEDETDWDGESSEGSAAAFQDAVEDQLLVKHKLTSAQADLVNRLMKEFWVLFHQRWKARTNQHGAAQSETSNTTTATATATSSSSMLPPTGWASVKAMKRSRSNEDGDSENERDRPSKRKGKEPASIDASEVALRYACPYRKHNPRKYSVQAWRRCALTPHTSVARVKAHLYKYHTIHQCPRCKNLFPDITGLEEHTLAPDSCLVQEAEQVDGITTKLRQQLQDRRKAFPGQTESDRWIQIFKIIFQPGEGDEIPDPYFEDVRDTEPEPPLSPESRVFAEYEGHFRRELPRHFQHILETTIISEMQPIEGRIRQQFMAMLEEAQNRTLSSFRARFRPAETPLDGEGMSSTQQGESYSEMLEASHRPLSGVNFDSLSVFNISDPVPDPLSVKDDNLQDSAYISDPPQASSPEDNASWNMVSAVSDHGSKPSQDASDPEYHGYSELQDLDFSRAPVDDFLVAHEASMENDPLLFDDVLWAQIDQEALHDVKG</sequence>
<proteinExistence type="predicted"/>
<dbReference type="EMBL" id="KQ947411">
    <property type="protein sequence ID" value="KUJ19396.1"/>
    <property type="molecule type" value="Genomic_DNA"/>
</dbReference>
<feature type="region of interest" description="Disordered" evidence="1">
    <location>
        <begin position="722"/>
        <end position="746"/>
    </location>
</feature>
<feature type="compositionally biased region" description="Polar residues" evidence="1">
    <location>
        <begin position="371"/>
        <end position="383"/>
    </location>
</feature>
<reference evidence="2 3" key="1">
    <citation type="submission" date="2015-10" db="EMBL/GenBank/DDBJ databases">
        <title>Full genome of DAOMC 229536 Phialocephala scopiformis, a fungal endophyte of spruce producing the potent anti-insectan compound rugulosin.</title>
        <authorList>
            <consortium name="DOE Joint Genome Institute"/>
            <person name="Walker A.K."/>
            <person name="Frasz S.L."/>
            <person name="Seifert K.A."/>
            <person name="Miller J.D."/>
            <person name="Mondo S.J."/>
            <person name="Labutti K."/>
            <person name="Lipzen A."/>
            <person name="Dockter R."/>
            <person name="Kennedy M."/>
            <person name="Grigoriev I.V."/>
            <person name="Spatafora J.W."/>
        </authorList>
    </citation>
    <scope>NUCLEOTIDE SEQUENCE [LARGE SCALE GENOMIC DNA]</scope>
    <source>
        <strain evidence="2 3">CBS 120377</strain>
    </source>
</reference>
<name>A0A194XGX7_MOLSC</name>